<comment type="pathway">
    <text evidence="2">Lipid metabolism; sphingolipid metabolism.</text>
</comment>
<dbReference type="EC" id="1.3.1.93" evidence="6"/>
<keyword evidence="9 29" id="KW-0812">Transmembrane</keyword>
<evidence type="ECO:0000256" key="28">
    <source>
        <dbReference type="ARBA" id="ARBA00081803"/>
    </source>
</evidence>
<keyword evidence="14" id="KW-0007">Acetylation</keyword>
<dbReference type="Proteomes" id="UP000008143">
    <property type="component" value="Chromosome 4"/>
</dbReference>
<reference evidence="32" key="1">
    <citation type="journal article" date="2010" name="Science">
        <title>The genome of the Western clawed frog Xenopus tropicalis.</title>
        <authorList>
            <person name="Hellsten U."/>
            <person name="Harland R.M."/>
            <person name="Gilchrist M.J."/>
            <person name="Hendrix D."/>
            <person name="Jurka J."/>
            <person name="Kapitonov V."/>
            <person name="Ovcharenko I."/>
            <person name="Putnam N.H."/>
            <person name="Shu S."/>
            <person name="Taher L."/>
            <person name="Blitz I.L."/>
            <person name="Blumberg B."/>
            <person name="Dichmann D.S."/>
            <person name="Dubchak I."/>
            <person name="Amaya E."/>
            <person name="Detter J.C."/>
            <person name="Fletcher R."/>
            <person name="Gerhard D.S."/>
            <person name="Goodstein D."/>
            <person name="Graves T."/>
            <person name="Grigoriev I.V."/>
            <person name="Grimwood J."/>
            <person name="Kawashima T."/>
            <person name="Lindquist E."/>
            <person name="Lucas S.M."/>
            <person name="Mead P.E."/>
            <person name="Mitros T."/>
            <person name="Ogino H."/>
            <person name="Ohta Y."/>
            <person name="Poliakov A.V."/>
            <person name="Pollet N."/>
            <person name="Robert J."/>
            <person name="Salamov A."/>
            <person name="Sater A.K."/>
            <person name="Schmutz J."/>
            <person name="Terry A."/>
            <person name="Vize P.D."/>
            <person name="Warren W.C."/>
            <person name="Wells D."/>
            <person name="Wills A."/>
            <person name="Wilson R.K."/>
            <person name="Zimmerman L.B."/>
            <person name="Zorn A.M."/>
            <person name="Grainger R."/>
            <person name="Grammer T."/>
            <person name="Khokha M.K."/>
            <person name="Richardson P.M."/>
            <person name="Rokhsar D.S."/>
        </authorList>
    </citation>
    <scope>NUCLEOTIDE SEQUENCE [LARGE SCALE GENOMIC DNA]</scope>
    <source>
        <strain evidence="32">Nigerian</strain>
    </source>
</reference>
<dbReference type="GO" id="GO:0006665">
    <property type="term" value="P:sphingolipid metabolic process"/>
    <property type="evidence" value="ECO:0000318"/>
    <property type="project" value="GO_Central"/>
</dbReference>
<keyword evidence="18" id="KW-0275">Fatty acid biosynthesis</keyword>
<dbReference type="InterPro" id="IPR001104">
    <property type="entry name" value="3-oxo-5_a-steroid_4-DH_C"/>
</dbReference>
<evidence type="ECO:0000256" key="18">
    <source>
        <dbReference type="ARBA" id="ARBA00023160"/>
    </source>
</evidence>
<keyword evidence="13 29" id="KW-1133">Transmembrane helix</keyword>
<evidence type="ECO:0000256" key="24">
    <source>
        <dbReference type="ARBA" id="ARBA00052468"/>
    </source>
</evidence>
<evidence type="ECO:0000256" key="2">
    <source>
        <dbReference type="ARBA" id="ARBA00004760"/>
    </source>
</evidence>
<comment type="subcellular location">
    <subcellularLocation>
        <location evidence="1">Endoplasmic reticulum membrane</location>
        <topology evidence="1">Multi-pass membrane protein</topology>
    </subcellularLocation>
</comment>
<dbReference type="SUPFAM" id="SSF54236">
    <property type="entry name" value="Ubiquitin-like"/>
    <property type="match status" value="1"/>
</dbReference>
<sequence length="330" mass="38949">MCMACWRGVARRDPCKAAMSSRISFFEVEILDCKTMRQLCFFDKVEPHLTVNDVKLMFHKCYPQWYPARQSIRLDPKGRSLKDEEILQDLPVGTTATLYFRDLGPQIGWTMVFLTEYAGPLFVYFLFYFRMPFFYGLAKAFTSSSHSVVHLACCCHSFHYIKRLIETIFVHRFSHGTMPLRSIVKNCFYYWGFAAWLAYYINHPLYTPPSYGKKQICLAMIMFLICETGNFSIHVALSNLRQDGLRSRRIPFPTRNPFTWLFFFVSCPNYTYEVGSWISFTVMTQCVPVGLFTLIGFIQMTIWAKEKHYRYLKEFKDYPRLRMSIIPFLL</sequence>
<evidence type="ECO:0000256" key="21">
    <source>
        <dbReference type="ARBA" id="ARBA00050733"/>
    </source>
</evidence>
<comment type="catalytic activity">
    <reaction evidence="19">
        <text>(2E)-hexadecenoyl-CoA + NADPH + H(+) = hexadecanoyl-CoA + NADP(+)</text>
        <dbReference type="Rhea" id="RHEA:36143"/>
        <dbReference type="ChEBI" id="CHEBI:15378"/>
        <dbReference type="ChEBI" id="CHEBI:57379"/>
        <dbReference type="ChEBI" id="CHEBI:57783"/>
        <dbReference type="ChEBI" id="CHEBI:58349"/>
        <dbReference type="ChEBI" id="CHEBI:61526"/>
    </reaction>
    <physiologicalReaction direction="left-to-right" evidence="19">
        <dbReference type="Rhea" id="RHEA:36144"/>
    </physiologicalReaction>
</comment>
<dbReference type="OrthoDB" id="540503at2759"/>
<evidence type="ECO:0000256" key="5">
    <source>
        <dbReference type="ARBA" id="ARBA00007742"/>
    </source>
</evidence>
<evidence type="ECO:0000256" key="6">
    <source>
        <dbReference type="ARBA" id="ARBA00012530"/>
    </source>
</evidence>
<dbReference type="Bgee" id="ENSXETG00000038549">
    <property type="expression patterns" value="Expressed in testis and 8 other cell types or tissues"/>
</dbReference>
<evidence type="ECO:0000256" key="3">
    <source>
        <dbReference type="ARBA" id="ARBA00004991"/>
    </source>
</evidence>
<evidence type="ECO:0000256" key="8">
    <source>
        <dbReference type="ARBA" id="ARBA00022553"/>
    </source>
</evidence>
<evidence type="ECO:0000256" key="27">
    <source>
        <dbReference type="ARBA" id="ARBA00078575"/>
    </source>
</evidence>
<keyword evidence="7" id="KW-0444">Lipid biosynthesis</keyword>
<accession>A0A803K307</accession>
<dbReference type="GO" id="GO:0005783">
    <property type="term" value="C:endoplasmic reticulum"/>
    <property type="evidence" value="ECO:0000318"/>
    <property type="project" value="GO_Central"/>
</dbReference>
<evidence type="ECO:0000256" key="14">
    <source>
        <dbReference type="ARBA" id="ARBA00022990"/>
    </source>
</evidence>
<keyword evidence="11" id="KW-0276">Fatty acid metabolism</keyword>
<evidence type="ECO:0000256" key="1">
    <source>
        <dbReference type="ARBA" id="ARBA00004477"/>
    </source>
</evidence>
<dbReference type="GeneID" id="780081"/>
<dbReference type="AGR" id="Xenbase:XB-GENE-5871338"/>
<evidence type="ECO:0000256" key="12">
    <source>
        <dbReference type="ARBA" id="ARBA00022857"/>
    </source>
</evidence>
<keyword evidence="8" id="KW-0597">Phosphoprotein</keyword>
<feature type="transmembrane region" description="Helical" evidence="29">
    <location>
        <begin position="218"/>
        <end position="240"/>
    </location>
</feature>
<comment type="function">
    <text evidence="25">Involved in both the production of very long-chain fatty acids for sphingolipid synthesis and the degradation of the sphingosine moiety in sphingolipids through the sphingosine 1-phosphate metabolic pathway. Catalyzes the last of the four reactions of the long-chain fatty acids elongation cycle. This endoplasmic reticulum-bound enzymatic process, allows the addition of 2 carbons to the chain of long- and very long-chain fatty acids/VLCFAs per cycle. This enzyme reduces the trans-2,3-enoyl-CoA fatty acid intermediate to an acyl-CoA that can be further elongated by entering a new cycle of elongation. Thereby, it participates in the production of VLCFAs of different chain lengths that are involved in multiple biological processes as precursors of membrane lipids and lipid mediators. Catalyzes the saturation step of the sphingosine 1-phosphate metabolic pathway, the conversion of trans-2-hexadecenoyl-CoA to palmitoyl-CoA.</text>
</comment>
<dbReference type="Xenbase" id="XB-GENE-5871338">
    <property type="gene designation" value="MGC146850"/>
</dbReference>
<dbReference type="Gene3D" id="3.10.20.90">
    <property type="entry name" value="Phosphatidylinositol 3-kinase Catalytic Subunit, Chain A, domain 1"/>
    <property type="match status" value="1"/>
</dbReference>
<evidence type="ECO:0000256" key="4">
    <source>
        <dbReference type="ARBA" id="ARBA00005194"/>
    </source>
</evidence>
<dbReference type="OMA" id="YVREFKD"/>
<evidence type="ECO:0000256" key="13">
    <source>
        <dbReference type="ARBA" id="ARBA00022989"/>
    </source>
</evidence>
<organism evidence="32">
    <name type="scientific">Xenopus tropicalis</name>
    <name type="common">Western clawed frog</name>
    <name type="synonym">Silurana tropicalis</name>
    <dbReference type="NCBI Taxonomy" id="8364"/>
    <lineage>
        <taxon>Eukaryota</taxon>
        <taxon>Metazoa</taxon>
        <taxon>Chordata</taxon>
        <taxon>Craniata</taxon>
        <taxon>Vertebrata</taxon>
        <taxon>Euteleostomi</taxon>
        <taxon>Amphibia</taxon>
        <taxon>Batrachia</taxon>
        <taxon>Anura</taxon>
        <taxon>Pipoidea</taxon>
        <taxon>Pipidae</taxon>
        <taxon>Xenopodinae</taxon>
        <taxon>Xenopus</taxon>
        <taxon>Silurana</taxon>
    </lineage>
</organism>
<evidence type="ECO:0000313" key="33">
    <source>
        <dbReference type="Proteomes" id="UP000008143"/>
    </source>
</evidence>
<dbReference type="PANTHER" id="PTHR10556">
    <property type="entry name" value="3-OXO-5-ALPHA-STEROID 4-DEHYDROGENASE"/>
    <property type="match status" value="1"/>
</dbReference>
<evidence type="ECO:0000256" key="15">
    <source>
        <dbReference type="ARBA" id="ARBA00023002"/>
    </source>
</evidence>
<feature type="domain" description="3-oxo-5-alpha-steroid 4-dehydrogenase C-terminal" evidence="30">
    <location>
        <begin position="177"/>
        <end position="330"/>
    </location>
</feature>
<comment type="catalytic activity">
    <reaction evidence="24">
        <text>(2E,7Z,10Z,13Z,16Z,19Z)-docosahexaenoyl-CoA + NADPH + H(+) = (7Z,10Z,13Z,16Z,19Z)-docosapentaenoyl-CoA + NADP(+)</text>
        <dbReference type="Rhea" id="RHEA:39467"/>
        <dbReference type="ChEBI" id="CHEBI:15378"/>
        <dbReference type="ChEBI" id="CHEBI:57783"/>
        <dbReference type="ChEBI" id="CHEBI:58349"/>
        <dbReference type="ChEBI" id="CHEBI:73870"/>
        <dbReference type="ChEBI" id="CHEBI:76461"/>
    </reaction>
    <physiologicalReaction direction="left-to-right" evidence="24">
        <dbReference type="Rhea" id="RHEA:39468"/>
    </physiologicalReaction>
</comment>
<evidence type="ECO:0000256" key="22">
    <source>
        <dbReference type="ARBA" id="ARBA00050808"/>
    </source>
</evidence>
<comment type="similarity">
    <text evidence="5">Belongs to the steroid 5-alpha reductase family.</text>
</comment>
<dbReference type="GeneTree" id="ENSGT00950000182886"/>
<evidence type="ECO:0000256" key="19">
    <source>
        <dbReference type="ARBA" id="ARBA00050319"/>
    </source>
</evidence>
<keyword evidence="17 29" id="KW-0472">Membrane</keyword>
<comment type="catalytic activity">
    <reaction evidence="20">
        <text>(2E,7Z,10Z,13Z,16Z)-docosapentaenoyl-CoA + NADPH + H(+) = (7Z,10Z,13Z,16Z)-docosatetraenoyl-CoA + NADP(+)</text>
        <dbReference type="Rhea" id="RHEA:39331"/>
        <dbReference type="ChEBI" id="CHEBI:15378"/>
        <dbReference type="ChEBI" id="CHEBI:57783"/>
        <dbReference type="ChEBI" id="CHEBI:58349"/>
        <dbReference type="ChEBI" id="CHEBI:73856"/>
        <dbReference type="ChEBI" id="CHEBI:76416"/>
    </reaction>
    <physiologicalReaction direction="left-to-right" evidence="20">
        <dbReference type="Rhea" id="RHEA:39332"/>
    </physiologicalReaction>
</comment>
<evidence type="ECO:0000313" key="34">
    <source>
        <dbReference type="RefSeq" id="XP_031756085.1"/>
    </source>
</evidence>
<proteinExistence type="inferred from homology"/>
<evidence type="ECO:0000256" key="26">
    <source>
        <dbReference type="ARBA" id="ARBA00072713"/>
    </source>
</evidence>
<evidence type="ECO:0000259" key="30">
    <source>
        <dbReference type="Pfam" id="PF02544"/>
    </source>
</evidence>
<dbReference type="GO" id="GO:0102758">
    <property type="term" value="F:very-long-chain enoyl-CoA reductase activity"/>
    <property type="evidence" value="ECO:0000318"/>
    <property type="project" value="GO_Central"/>
</dbReference>
<dbReference type="Pfam" id="PF21696">
    <property type="entry name" value="TECR_N"/>
    <property type="match status" value="1"/>
</dbReference>
<dbReference type="Pfam" id="PF02544">
    <property type="entry name" value="Steroid_dh"/>
    <property type="match status" value="1"/>
</dbReference>
<comment type="catalytic activity">
    <reaction evidence="23">
        <text>(2E,8Z,11Z,14Z)-eicosatetraenoyl-CoA + NADPH + H(+) = (8Z,11Z,14Z)-eicosatrienoyl-CoA + NADP(+)</text>
        <dbReference type="Rhea" id="RHEA:39319"/>
        <dbReference type="ChEBI" id="CHEBI:15378"/>
        <dbReference type="ChEBI" id="CHEBI:57783"/>
        <dbReference type="ChEBI" id="CHEBI:58349"/>
        <dbReference type="ChEBI" id="CHEBI:74264"/>
        <dbReference type="ChEBI" id="CHEBI:76412"/>
    </reaction>
    <physiologicalReaction direction="left-to-right" evidence="23">
        <dbReference type="Rhea" id="RHEA:39320"/>
    </physiologicalReaction>
</comment>
<evidence type="ECO:0000256" key="20">
    <source>
        <dbReference type="ARBA" id="ARBA00050400"/>
    </source>
</evidence>
<dbReference type="InterPro" id="IPR029071">
    <property type="entry name" value="Ubiquitin-like_domsf"/>
</dbReference>
<evidence type="ECO:0000256" key="29">
    <source>
        <dbReference type="SAM" id="Phobius"/>
    </source>
</evidence>
<evidence type="ECO:0000256" key="9">
    <source>
        <dbReference type="ARBA" id="ARBA00022692"/>
    </source>
</evidence>
<keyword evidence="12" id="KW-0521">NADP</keyword>
<reference evidence="32" key="2">
    <citation type="submission" date="2021-03" db="UniProtKB">
        <authorList>
            <consortium name="Ensembl"/>
        </authorList>
    </citation>
    <scope>IDENTIFICATION</scope>
</reference>
<evidence type="ECO:0000256" key="16">
    <source>
        <dbReference type="ARBA" id="ARBA00023098"/>
    </source>
</evidence>
<comment type="pathway">
    <text evidence="3">Sphingolipid metabolism.</text>
</comment>
<evidence type="ECO:0000256" key="23">
    <source>
        <dbReference type="ARBA" id="ARBA00051464"/>
    </source>
</evidence>
<feature type="domain" description="TECR-like N-terminal" evidence="31">
    <location>
        <begin position="26"/>
        <end position="102"/>
    </location>
</feature>
<evidence type="ECO:0000256" key="7">
    <source>
        <dbReference type="ARBA" id="ARBA00022516"/>
    </source>
</evidence>
<dbReference type="FunFam" id="3.10.20.90:FF:000083">
    <property type="entry name" value="Trans-2,3-enoyl-CoA reductase b"/>
    <property type="match status" value="1"/>
</dbReference>
<evidence type="ECO:0000259" key="31">
    <source>
        <dbReference type="Pfam" id="PF21696"/>
    </source>
</evidence>
<dbReference type="PANTHER" id="PTHR10556:SF59">
    <property type="entry name" value="STEROID 5-ALPHA REDUCTASE C-TERMINAL DOMAIN-CONTAINING PROTEIN"/>
    <property type="match status" value="1"/>
</dbReference>
<comment type="catalytic activity">
    <reaction evidence="21">
        <text>octadecanoyl-CoA + NADP(+) = (2E)-octadecenoyl-CoA + NADPH + H(+)</text>
        <dbReference type="Rhea" id="RHEA:35351"/>
        <dbReference type="ChEBI" id="CHEBI:15378"/>
        <dbReference type="ChEBI" id="CHEBI:57394"/>
        <dbReference type="ChEBI" id="CHEBI:57783"/>
        <dbReference type="ChEBI" id="CHEBI:58349"/>
        <dbReference type="ChEBI" id="CHEBI:71412"/>
    </reaction>
    <physiologicalReaction direction="right-to-left" evidence="21">
        <dbReference type="Rhea" id="RHEA:35353"/>
    </physiologicalReaction>
</comment>
<dbReference type="RefSeq" id="XP_031756085.1">
    <property type="nucleotide sequence ID" value="XM_031900225.1"/>
</dbReference>
<evidence type="ECO:0000313" key="35">
    <source>
        <dbReference type="Xenbase" id="XB-GENE-5871338"/>
    </source>
</evidence>
<evidence type="ECO:0000256" key="10">
    <source>
        <dbReference type="ARBA" id="ARBA00022824"/>
    </source>
</evidence>
<keyword evidence="33" id="KW-1185">Reference proteome</keyword>
<feature type="transmembrane region" description="Helical" evidence="29">
    <location>
        <begin position="188"/>
        <end position="206"/>
    </location>
</feature>
<dbReference type="PROSITE" id="PS50244">
    <property type="entry name" value="S5A_REDUCTASE"/>
    <property type="match status" value="1"/>
</dbReference>
<evidence type="ECO:0000256" key="11">
    <source>
        <dbReference type="ARBA" id="ARBA00022832"/>
    </source>
</evidence>
<feature type="transmembrane region" description="Helical" evidence="29">
    <location>
        <begin position="107"/>
        <end position="129"/>
    </location>
</feature>
<keyword evidence="16" id="KW-0443">Lipid metabolism</keyword>
<reference evidence="34" key="3">
    <citation type="submission" date="2025-04" db="UniProtKB">
        <authorList>
            <consortium name="RefSeq"/>
        </authorList>
    </citation>
    <scope>IDENTIFICATION</scope>
    <source>
        <strain evidence="34">Nigerian</strain>
        <tissue evidence="34">Liver and blood</tissue>
    </source>
</reference>
<evidence type="ECO:0000256" key="25">
    <source>
        <dbReference type="ARBA" id="ARBA00057553"/>
    </source>
</evidence>
<keyword evidence="10" id="KW-0256">Endoplasmic reticulum</keyword>
<feature type="transmembrane region" description="Helical" evidence="29">
    <location>
        <begin position="277"/>
        <end position="303"/>
    </location>
</feature>
<dbReference type="GO" id="GO:0005789">
    <property type="term" value="C:endoplasmic reticulum membrane"/>
    <property type="evidence" value="ECO:0007669"/>
    <property type="project" value="UniProtKB-SubCell"/>
</dbReference>
<comment type="catalytic activity">
    <reaction evidence="22">
        <text>a very-long-chain 2,3-saturated fatty acyl-CoA + NADP(+) = a very-long-chain (2E)-enoyl-CoA + NADPH + H(+)</text>
        <dbReference type="Rhea" id="RHEA:14473"/>
        <dbReference type="ChEBI" id="CHEBI:15378"/>
        <dbReference type="ChEBI" id="CHEBI:57783"/>
        <dbReference type="ChEBI" id="CHEBI:58349"/>
        <dbReference type="ChEBI" id="CHEBI:83724"/>
        <dbReference type="ChEBI" id="CHEBI:83728"/>
        <dbReference type="EC" id="1.3.1.93"/>
    </reaction>
    <physiologicalReaction direction="right-to-left" evidence="22">
        <dbReference type="Rhea" id="RHEA:14475"/>
    </physiologicalReaction>
</comment>
<comment type="pathway">
    <text evidence="4">Lipid metabolism; fatty acid biosynthesis.</text>
</comment>
<dbReference type="Ensembl" id="ENSXETT00000108619">
    <property type="protein sequence ID" value="ENSXETP00000114709"/>
    <property type="gene ID" value="ENSXETG00000038549"/>
</dbReference>
<evidence type="ECO:0000256" key="17">
    <source>
        <dbReference type="ARBA" id="ARBA00023136"/>
    </source>
</evidence>
<dbReference type="InterPro" id="IPR039357">
    <property type="entry name" value="SRD5A/TECR"/>
</dbReference>
<dbReference type="InterPro" id="IPR049127">
    <property type="entry name" value="TECR-like_N"/>
</dbReference>
<evidence type="ECO:0000313" key="32">
    <source>
        <dbReference type="Ensembl" id="ENSXETP00000114709"/>
    </source>
</evidence>
<name>A0A803K307_XENTR</name>
<gene>
    <name evidence="32 34 35" type="primary">MGC146850</name>
</gene>
<dbReference type="AlphaFoldDB" id="A0A803K307"/>
<dbReference type="GO" id="GO:0042761">
    <property type="term" value="P:very long-chain fatty acid biosynthetic process"/>
    <property type="evidence" value="ECO:0000318"/>
    <property type="project" value="GO_Central"/>
</dbReference>
<protein>
    <recommendedName>
        <fullName evidence="26">Very-long-chain enoyl-CoA reductase</fullName>
        <ecNumber evidence="6">1.3.1.93</ecNumber>
    </recommendedName>
    <alternativeName>
        <fullName evidence="28">Synaptic glycoprotein SC2</fullName>
    </alternativeName>
    <alternativeName>
        <fullName evidence="27">Trans-2,3-enoyl-CoA reductase</fullName>
    </alternativeName>
</protein>
<keyword evidence="15" id="KW-0560">Oxidoreductase</keyword>
<feature type="transmembrane region" description="Helical" evidence="29">
    <location>
        <begin position="252"/>
        <end position="271"/>
    </location>
</feature>